<dbReference type="GO" id="GO:0004820">
    <property type="term" value="F:glycine-tRNA ligase activity"/>
    <property type="evidence" value="ECO:0007669"/>
    <property type="project" value="UniProtKB-EC"/>
</dbReference>
<dbReference type="FunFam" id="3.40.50.800:FF:000002">
    <property type="entry name" value="Glycine--tRNA ligase"/>
    <property type="match status" value="1"/>
</dbReference>
<proteinExistence type="inferred from homology"/>
<dbReference type="GO" id="GO:0004081">
    <property type="term" value="F:bis(5'-nucleosyl)-tetraphosphatase (asymmetrical) activity"/>
    <property type="evidence" value="ECO:0007669"/>
    <property type="project" value="UniProtKB-ARBA"/>
</dbReference>
<keyword evidence="5" id="KW-0547">Nucleotide-binding</keyword>
<evidence type="ECO:0000313" key="11">
    <source>
        <dbReference type="Proteomes" id="UP000230638"/>
    </source>
</evidence>
<dbReference type="GO" id="GO:0005737">
    <property type="term" value="C:cytoplasm"/>
    <property type="evidence" value="ECO:0007669"/>
    <property type="project" value="InterPro"/>
</dbReference>
<evidence type="ECO:0000256" key="8">
    <source>
        <dbReference type="ARBA" id="ARBA00023146"/>
    </source>
</evidence>
<dbReference type="Gene3D" id="3.40.50.800">
    <property type="entry name" value="Anticodon-binding domain"/>
    <property type="match status" value="1"/>
</dbReference>
<dbReference type="InterPro" id="IPR004154">
    <property type="entry name" value="Anticodon-bd"/>
</dbReference>
<protein>
    <recommendedName>
        <fullName evidence="2">glycine--tRNA ligase</fullName>
        <ecNumber evidence="2">6.1.1.14</ecNumber>
    </recommendedName>
</protein>
<dbReference type="GO" id="GO:1990742">
    <property type="term" value="C:microvesicle"/>
    <property type="evidence" value="ECO:0007669"/>
    <property type="project" value="UniProtKB-ARBA"/>
</dbReference>
<gene>
    <name evidence="10" type="ORF">COW88_01455</name>
</gene>
<keyword evidence="6" id="KW-0067">ATP-binding</keyword>
<dbReference type="PROSITE" id="PS50862">
    <property type="entry name" value="AA_TRNA_LIGASE_II"/>
    <property type="match status" value="1"/>
</dbReference>
<evidence type="ECO:0000259" key="9">
    <source>
        <dbReference type="PROSITE" id="PS50862"/>
    </source>
</evidence>
<dbReference type="Pfam" id="PF03129">
    <property type="entry name" value="HGTP_anticodon"/>
    <property type="match status" value="1"/>
</dbReference>
<keyword evidence="3" id="KW-0963">Cytoplasm</keyword>
<evidence type="ECO:0000256" key="7">
    <source>
        <dbReference type="ARBA" id="ARBA00022917"/>
    </source>
</evidence>
<dbReference type="InterPro" id="IPR027031">
    <property type="entry name" value="Gly-tRNA_synthase/POLG2"/>
</dbReference>
<evidence type="ECO:0000256" key="4">
    <source>
        <dbReference type="ARBA" id="ARBA00022598"/>
    </source>
</evidence>
<dbReference type="EMBL" id="PCTL01000016">
    <property type="protein sequence ID" value="PIP73584.1"/>
    <property type="molecule type" value="Genomic_DNA"/>
</dbReference>
<dbReference type="InterPro" id="IPR045864">
    <property type="entry name" value="aa-tRNA-synth_II/BPL/LPL"/>
</dbReference>
<dbReference type="InterPro" id="IPR002314">
    <property type="entry name" value="aa-tRNA-synt_IIb"/>
</dbReference>
<dbReference type="Pfam" id="PF00587">
    <property type="entry name" value="tRNA-synt_2b"/>
    <property type="match status" value="1"/>
</dbReference>
<keyword evidence="7" id="KW-0648">Protein biosynthesis</keyword>
<reference evidence="10 11" key="1">
    <citation type="submission" date="2017-09" db="EMBL/GenBank/DDBJ databases">
        <title>Depth-based differentiation of microbial function through sediment-hosted aquifers and enrichment of novel symbionts in the deep terrestrial subsurface.</title>
        <authorList>
            <person name="Probst A.J."/>
            <person name="Ladd B."/>
            <person name="Jarett J.K."/>
            <person name="Geller-Mcgrath D.E."/>
            <person name="Sieber C.M."/>
            <person name="Emerson J.B."/>
            <person name="Anantharaman K."/>
            <person name="Thomas B.C."/>
            <person name="Malmstrom R."/>
            <person name="Stieglmeier M."/>
            <person name="Klingl A."/>
            <person name="Woyke T."/>
            <person name="Ryan C.M."/>
            <person name="Banfield J.F."/>
        </authorList>
    </citation>
    <scope>NUCLEOTIDE SEQUENCE [LARGE SCALE GENOMIC DNA]</scope>
    <source>
        <strain evidence="10">CG22_combo_CG10-13_8_21_14_all_47_15</strain>
    </source>
</reference>
<dbReference type="PANTHER" id="PTHR10745:SF8">
    <property type="entry name" value="DNA POLYMERASE SUBUNIT GAMMA-2, MITOCHONDRIAL"/>
    <property type="match status" value="1"/>
</dbReference>
<dbReference type="CDD" id="cd00858">
    <property type="entry name" value="GlyRS_anticodon"/>
    <property type="match status" value="1"/>
</dbReference>
<evidence type="ECO:0000313" key="10">
    <source>
        <dbReference type="EMBL" id="PIP73584.1"/>
    </source>
</evidence>
<accession>A0A2H0CUL8</accession>
<evidence type="ECO:0000256" key="5">
    <source>
        <dbReference type="ARBA" id="ARBA00022741"/>
    </source>
</evidence>
<dbReference type="NCBIfam" id="NF003211">
    <property type="entry name" value="PRK04173.1"/>
    <property type="match status" value="1"/>
</dbReference>
<name>A0A2H0CUL8_9BACT</name>
<dbReference type="EC" id="6.1.1.14" evidence="2"/>
<dbReference type="InterPro" id="IPR006195">
    <property type="entry name" value="aa-tRNA-synth_II"/>
</dbReference>
<dbReference type="Gene3D" id="3.30.930.10">
    <property type="entry name" value="Bira Bifunctional Protein, Domain 2"/>
    <property type="match status" value="1"/>
</dbReference>
<dbReference type="InterPro" id="IPR033731">
    <property type="entry name" value="GlyRS-like_core"/>
</dbReference>
<dbReference type="PRINTS" id="PR01043">
    <property type="entry name" value="TRNASYNTHGLY"/>
</dbReference>
<evidence type="ECO:0000256" key="6">
    <source>
        <dbReference type="ARBA" id="ARBA00022840"/>
    </source>
</evidence>
<keyword evidence="4 10" id="KW-0436">Ligase</keyword>
<comment type="similarity">
    <text evidence="1">Belongs to the class-II aminoacyl-tRNA synthetase family.</text>
</comment>
<dbReference type="GO" id="GO:0015966">
    <property type="term" value="P:diadenosine tetraphosphate biosynthetic process"/>
    <property type="evidence" value="ECO:0007669"/>
    <property type="project" value="UniProtKB-ARBA"/>
</dbReference>
<dbReference type="SUPFAM" id="SSF55681">
    <property type="entry name" value="Class II aaRS and biotin synthetases"/>
    <property type="match status" value="1"/>
</dbReference>
<dbReference type="CDD" id="cd00774">
    <property type="entry name" value="GlyRS-like_core"/>
    <property type="match status" value="1"/>
</dbReference>
<dbReference type="Proteomes" id="UP000230638">
    <property type="component" value="Unassembled WGS sequence"/>
</dbReference>
<keyword evidence="8" id="KW-0030">Aminoacyl-tRNA synthetase</keyword>
<feature type="domain" description="Aminoacyl-transfer RNA synthetases class-II family profile" evidence="9">
    <location>
        <begin position="9"/>
        <end position="340"/>
    </location>
</feature>
<dbReference type="PANTHER" id="PTHR10745">
    <property type="entry name" value="GLYCYL-TRNA SYNTHETASE/DNA POLYMERASE SUBUNIT GAMMA-2"/>
    <property type="match status" value="1"/>
</dbReference>
<comment type="caution">
    <text evidence="10">The sequence shown here is derived from an EMBL/GenBank/DDBJ whole genome shotgun (WGS) entry which is preliminary data.</text>
</comment>
<dbReference type="InterPro" id="IPR036621">
    <property type="entry name" value="Anticodon-bd_dom_sf"/>
</dbReference>
<dbReference type="GO" id="GO:0070062">
    <property type="term" value="C:extracellular exosome"/>
    <property type="evidence" value="ECO:0007669"/>
    <property type="project" value="UniProtKB-ARBA"/>
</dbReference>
<evidence type="ECO:0000256" key="1">
    <source>
        <dbReference type="ARBA" id="ARBA00008226"/>
    </source>
</evidence>
<sequence>MANEQLMGKIVSLAKRRGFVYQGSEIYGGLAGTWDYGPFGHELRSNIERLWWKRFVSDRDDMYGISSSIIMPEPVWQASGHLQGFTDPMTECEKCKRRFRVDLLEDRVTCPECGGKLGTEKTFNLLFPIEMGSAVGGTVTAYLRGEVAQGMFVNFKNIIDSFHPKLPFGIAQIGKAFRNEINPRDFLFRVREFDLMEFEYFIRENEWETQFEYWRGEMWKWIDEIGLSRDHVHELEVSAEDRAHYSKRTIDFEYDFPFGRKELYGLAYRTDYDLKKHTEASGVDLTYRDESTGETFIPHVIEPTFGAGRTVFAVLYEHYREDELGGEKRAYLALPPVLAPVKVAVFPLLKNKPELVKKAREVYQAVRKEIPQTAWDDNGNIGKRYRRQDEIGTPACVTIDFDTLEDDAVTVRDRDTGAQERISIGELTAYLKRTIVNEALL</sequence>
<evidence type="ECO:0000256" key="2">
    <source>
        <dbReference type="ARBA" id="ARBA00012829"/>
    </source>
</evidence>
<dbReference type="GO" id="GO:0005524">
    <property type="term" value="F:ATP binding"/>
    <property type="evidence" value="ECO:0007669"/>
    <property type="project" value="UniProtKB-KW"/>
</dbReference>
<organism evidence="10 11">
    <name type="scientific">Candidatus Lloydbacteria bacterium CG22_combo_CG10-13_8_21_14_all_47_15</name>
    <dbReference type="NCBI Taxonomy" id="1974635"/>
    <lineage>
        <taxon>Bacteria</taxon>
        <taxon>Candidatus Lloydiibacteriota</taxon>
    </lineage>
</organism>
<dbReference type="AlphaFoldDB" id="A0A2H0CUL8"/>
<dbReference type="InterPro" id="IPR002315">
    <property type="entry name" value="tRNA-synt_gly"/>
</dbReference>
<dbReference type="SUPFAM" id="SSF52954">
    <property type="entry name" value="Class II aaRS ABD-related"/>
    <property type="match status" value="1"/>
</dbReference>
<evidence type="ECO:0000256" key="3">
    <source>
        <dbReference type="ARBA" id="ARBA00022490"/>
    </source>
</evidence>
<dbReference type="NCBIfam" id="TIGR00389">
    <property type="entry name" value="glyS_dimeric"/>
    <property type="match status" value="1"/>
</dbReference>
<dbReference type="GO" id="GO:0006426">
    <property type="term" value="P:glycyl-tRNA aminoacylation"/>
    <property type="evidence" value="ECO:0007669"/>
    <property type="project" value="InterPro"/>
</dbReference>